<keyword evidence="5" id="KW-0119">Carbohydrate metabolism</keyword>
<dbReference type="CDD" id="cd10918">
    <property type="entry name" value="CE4_NodB_like_5s_6s"/>
    <property type="match status" value="1"/>
</dbReference>
<dbReference type="AlphaFoldDB" id="F9D1V1"/>
<dbReference type="Proteomes" id="UP000007820">
    <property type="component" value="Unassembled WGS sequence"/>
</dbReference>
<keyword evidence="8" id="KW-1185">Reference proteome</keyword>
<evidence type="ECO:0000313" key="8">
    <source>
        <dbReference type="Proteomes" id="UP000010862"/>
    </source>
</evidence>
<dbReference type="InterPro" id="IPR002509">
    <property type="entry name" value="NODB_dom"/>
</dbReference>
<name>F9D1V1_PREDD</name>
<keyword evidence="2 3" id="KW-0732">Signal</keyword>
<dbReference type="HOGENOM" id="CLU_867810_0_0_10"/>
<dbReference type="GO" id="GO:0016810">
    <property type="term" value="F:hydrolase activity, acting on carbon-nitrogen (but not peptide) bonds"/>
    <property type="evidence" value="ECO:0007669"/>
    <property type="project" value="InterPro"/>
</dbReference>
<evidence type="ECO:0000313" key="5">
    <source>
        <dbReference type="EMBL" id="AGB28306.1"/>
    </source>
</evidence>
<keyword evidence="5" id="KW-0378">Hydrolase</keyword>
<dbReference type="InterPro" id="IPR011330">
    <property type="entry name" value="Glyco_hydro/deAcase_b/a-brl"/>
</dbReference>
<reference evidence="5" key="2">
    <citation type="submission" date="2012-02" db="EMBL/GenBank/DDBJ databases">
        <title>Complete sequence of chromosome 1 of Prevotella dentalis DSM 3688.</title>
        <authorList>
            <consortium name="US DOE Joint Genome Institute (JGI-PGF)"/>
            <person name="Lucas S."/>
            <person name="Copeland A."/>
            <person name="Lapidus A."/>
            <person name="Glavina del Rio T."/>
            <person name="Dalin E."/>
            <person name="Tice H."/>
            <person name="Bruce D."/>
            <person name="Goodwin L."/>
            <person name="Pitluck S."/>
            <person name="Peters L."/>
            <person name="Mikhailova N."/>
            <person name="Chertkov O."/>
            <person name="Kyrpides N."/>
            <person name="Mavromatis K."/>
            <person name="Ivanova N."/>
            <person name="Brettin T."/>
            <person name="Detter J.C."/>
            <person name="Han C."/>
            <person name="Larimer F."/>
            <person name="Land M."/>
            <person name="Hauser L."/>
            <person name="Markowitz V."/>
            <person name="Cheng J.-F."/>
            <person name="Hugenholtz P."/>
            <person name="Woyke T."/>
            <person name="Wu D."/>
            <person name="Gronow S."/>
            <person name="Wellnitz S."/>
            <person name="Brambilla E."/>
            <person name="Klenk H.-P."/>
            <person name="Eisen J.A."/>
        </authorList>
    </citation>
    <scope>NUCLEOTIDE SEQUENCE [LARGE SCALE GENOMIC DNA]</scope>
    <source>
        <strain evidence="5">DSM 3688</strain>
    </source>
</reference>
<keyword evidence="5" id="KW-0326">Glycosidase</keyword>
<dbReference type="PATRIC" id="fig|908937.9.peg.1011"/>
<dbReference type="SUPFAM" id="SSF88713">
    <property type="entry name" value="Glycoside hydrolase/deacetylase"/>
    <property type="match status" value="1"/>
</dbReference>
<dbReference type="GO" id="GO:0005576">
    <property type="term" value="C:extracellular region"/>
    <property type="evidence" value="ECO:0007669"/>
    <property type="project" value="UniProtKB-SubCell"/>
</dbReference>
<dbReference type="RefSeq" id="WP_005844639.1">
    <property type="nucleotide sequence ID" value="NC_019960.1"/>
</dbReference>
<protein>
    <submittedName>
        <fullName evidence="6">Polysaccharide deacetylase</fullName>
    </submittedName>
    <submittedName>
        <fullName evidence="5">Xylanase/chitin deacetylase</fullName>
    </submittedName>
</protein>
<comment type="subcellular location">
    <subcellularLocation>
        <location evidence="1">Secreted</location>
    </subcellularLocation>
</comment>
<evidence type="ECO:0000259" key="4">
    <source>
        <dbReference type="PROSITE" id="PS51677"/>
    </source>
</evidence>
<evidence type="ECO:0000313" key="6">
    <source>
        <dbReference type="EMBL" id="EGQ15967.1"/>
    </source>
</evidence>
<feature type="domain" description="NodB homology" evidence="4">
    <location>
        <begin position="37"/>
        <end position="156"/>
    </location>
</feature>
<sequence length="301" mass="33756">MTCKTLLLLLPTLLGPVGLHAERPQVCVARYDSGRVAALSLTFDDGLLEHYTVVFPLLRRLGLRATFGLIGSRVGGVTSGKYKNVPCLSWEQAREMALGGQEITSHGYAHLNVTQLSPAELRREVQHNDTLIWQHTGQLPRTYLYPGNRKSDTATAFCSRGRTCTRTSQVSLGGKRTPEWFGGYLCQLMASHGWGVTMTHGIAIGYDHFDQPQYFTRMLELAAARQDSLWIAPLRDVGAYVQERDHARLRVRQRRGRLVIRVRTGLDPAVFHHPLTLLVDGRPYRVEMGKRGGRLEIELGK</sequence>
<accession>F9D1V1</accession>
<dbReference type="PROSITE" id="PS51677">
    <property type="entry name" value="NODB"/>
    <property type="match status" value="1"/>
</dbReference>
<dbReference type="OrthoDB" id="9778320at2"/>
<dbReference type="PANTHER" id="PTHR34216:SF3">
    <property type="entry name" value="POLY-BETA-1,6-N-ACETYL-D-GLUCOSAMINE N-DEACETYLASE"/>
    <property type="match status" value="1"/>
</dbReference>
<proteinExistence type="predicted"/>
<dbReference type="GO" id="GO:0016798">
    <property type="term" value="F:hydrolase activity, acting on glycosyl bonds"/>
    <property type="evidence" value="ECO:0007669"/>
    <property type="project" value="UniProtKB-KW"/>
</dbReference>
<feature type="signal peptide" evidence="3">
    <location>
        <begin position="1"/>
        <end position="21"/>
    </location>
</feature>
<dbReference type="KEGG" id="pdt:Prede_0965"/>
<dbReference type="PANTHER" id="PTHR34216">
    <property type="match status" value="1"/>
</dbReference>
<keyword evidence="5" id="KW-0624">Polysaccharide degradation</keyword>
<feature type="chain" id="PRO_5010496618" evidence="3">
    <location>
        <begin position="22"/>
        <end position="301"/>
    </location>
</feature>
<dbReference type="Proteomes" id="UP000010862">
    <property type="component" value="Chromosome 1"/>
</dbReference>
<reference evidence="6 7" key="1">
    <citation type="submission" date="2011-04" db="EMBL/GenBank/DDBJ databases">
        <authorList>
            <person name="Muzny D."/>
            <person name="Qin X."/>
            <person name="Deng J."/>
            <person name="Jiang H."/>
            <person name="Liu Y."/>
            <person name="Qu J."/>
            <person name="Song X.-Z."/>
            <person name="Zhang L."/>
            <person name="Thornton R."/>
            <person name="Coyle M."/>
            <person name="Francisco L."/>
            <person name="Jackson L."/>
            <person name="Javaid M."/>
            <person name="Korchina V."/>
            <person name="Kovar C."/>
            <person name="Mata R."/>
            <person name="Mathew T."/>
            <person name="Ngo R."/>
            <person name="Nguyen L."/>
            <person name="Nguyen N."/>
            <person name="Okwuonu G."/>
            <person name="Ongeri F."/>
            <person name="Pham C."/>
            <person name="Simmons D."/>
            <person name="Wilczek-Boney K."/>
            <person name="Hale W."/>
            <person name="Jakkamsetti A."/>
            <person name="Pham P."/>
            <person name="Ruth R."/>
            <person name="San Lucas F."/>
            <person name="Warren J."/>
            <person name="Zhang J."/>
            <person name="Zhao Z."/>
            <person name="Zhou C."/>
            <person name="Zhu D."/>
            <person name="Lee S."/>
            <person name="Bess C."/>
            <person name="Blankenburg K."/>
            <person name="Forbes L."/>
            <person name="Fu Q."/>
            <person name="Gubbala S."/>
            <person name="Hirani K."/>
            <person name="Jayaseelan J.C."/>
            <person name="Lara F."/>
            <person name="Munidasa M."/>
            <person name="Palculict T."/>
            <person name="Patil S."/>
            <person name="Pu L.-L."/>
            <person name="Saada N."/>
            <person name="Tang L."/>
            <person name="Weissenberger G."/>
            <person name="Zhu Y."/>
            <person name="Hemphill L."/>
            <person name="Shang Y."/>
            <person name="Youmans B."/>
            <person name="Ayvaz T."/>
            <person name="Ross M."/>
            <person name="Santibanez J."/>
            <person name="Aqrawi P."/>
            <person name="Gross S."/>
            <person name="Joshi V."/>
            <person name="Fowler G."/>
            <person name="Nazareth L."/>
            <person name="Reid J."/>
            <person name="Worley K."/>
            <person name="Petrosino J."/>
            <person name="Highlander S."/>
            <person name="Gibbs R."/>
        </authorList>
    </citation>
    <scope>NUCLEOTIDE SEQUENCE [LARGE SCALE GENOMIC DNA]</scope>
    <source>
        <strain evidence="6 7">DSM 3688</strain>
    </source>
</reference>
<evidence type="ECO:0000256" key="3">
    <source>
        <dbReference type="SAM" id="SignalP"/>
    </source>
</evidence>
<evidence type="ECO:0000313" key="7">
    <source>
        <dbReference type="Proteomes" id="UP000007820"/>
    </source>
</evidence>
<organism evidence="6 7">
    <name type="scientific">Prevotella dentalis (strain ATCC 49559 / DSM 3688 / JCM 13448 / NCTC 12043 / ES 2772)</name>
    <name type="common">Mitsuokella dentalis</name>
    <dbReference type="NCBI Taxonomy" id="908937"/>
    <lineage>
        <taxon>Bacteria</taxon>
        <taxon>Pseudomonadati</taxon>
        <taxon>Bacteroidota</taxon>
        <taxon>Bacteroidia</taxon>
        <taxon>Bacteroidales</taxon>
        <taxon>Prevotellaceae</taxon>
        <taxon>Prevotella</taxon>
    </lineage>
</organism>
<dbReference type="GO" id="GO:0045493">
    <property type="term" value="P:xylan catabolic process"/>
    <property type="evidence" value="ECO:0007669"/>
    <property type="project" value="UniProtKB-KW"/>
</dbReference>
<reference evidence="8" key="3">
    <citation type="submission" date="2012-02" db="EMBL/GenBank/DDBJ databases">
        <title>Complete sequence of chromosome 1 of Prevotella dentalis DSM 3688.</title>
        <authorList>
            <person name="Lucas S."/>
            <person name="Copeland A."/>
            <person name="Lapidus A."/>
            <person name="Glavina del Rio T."/>
            <person name="Dalin E."/>
            <person name="Tice H."/>
            <person name="Bruce D."/>
            <person name="Goodwin L."/>
            <person name="Pitluck S."/>
            <person name="Peters L."/>
            <person name="Mikhailova N."/>
            <person name="Chertkov O."/>
            <person name="Kyrpides N."/>
            <person name="Mavromatis K."/>
            <person name="Ivanova N."/>
            <person name="Brettin T."/>
            <person name="Detter J.C."/>
            <person name="Han C."/>
            <person name="Larimer F."/>
            <person name="Land M."/>
            <person name="Hauser L."/>
            <person name="Markowitz V."/>
            <person name="Cheng J.-F."/>
            <person name="Hugenholtz P."/>
            <person name="Woyke T."/>
            <person name="Wu D."/>
            <person name="Gronow S."/>
            <person name="Wellnitz S."/>
            <person name="Brambilla E."/>
            <person name="Klenk H.-P."/>
            <person name="Eisen J.A."/>
        </authorList>
    </citation>
    <scope>NUCLEOTIDE SEQUENCE [LARGE SCALE GENOMIC DNA]</scope>
    <source>
        <strain evidence="8">ATCC 49559 / DSM 3688 / JCM 13448 / NCTC 12043 / ES 2772</strain>
    </source>
</reference>
<keyword evidence="5" id="KW-0858">Xylan degradation</keyword>
<dbReference type="STRING" id="908937.Prede_0965"/>
<dbReference type="Pfam" id="PF01522">
    <property type="entry name" value="Polysacc_deac_1"/>
    <property type="match status" value="1"/>
</dbReference>
<gene>
    <name evidence="5" type="ordered locus">Prede_0965</name>
    <name evidence="6" type="ORF">HMPREF9136_0829</name>
</gene>
<dbReference type="EMBL" id="AFPW01000011">
    <property type="protein sequence ID" value="EGQ15967.1"/>
    <property type="molecule type" value="Genomic_DNA"/>
</dbReference>
<dbReference type="eggNOG" id="COG0726">
    <property type="taxonomic scope" value="Bacteria"/>
</dbReference>
<dbReference type="InterPro" id="IPR051398">
    <property type="entry name" value="Polysacch_Deacetylase"/>
</dbReference>
<dbReference type="Gene3D" id="3.20.20.370">
    <property type="entry name" value="Glycoside hydrolase/deacetylase"/>
    <property type="match status" value="1"/>
</dbReference>
<evidence type="ECO:0000256" key="2">
    <source>
        <dbReference type="ARBA" id="ARBA00022729"/>
    </source>
</evidence>
<dbReference type="EMBL" id="CP003368">
    <property type="protein sequence ID" value="AGB28306.1"/>
    <property type="molecule type" value="Genomic_DNA"/>
</dbReference>
<evidence type="ECO:0000256" key="1">
    <source>
        <dbReference type="ARBA" id="ARBA00004613"/>
    </source>
</evidence>